<dbReference type="SUPFAM" id="SSF64496">
    <property type="entry name" value="DNA-binding domain of intron-encoded endonucleases"/>
    <property type="match status" value="1"/>
</dbReference>
<proteinExistence type="predicted"/>
<comment type="caution">
    <text evidence="2">The sequence shown here is derived from an EMBL/GenBank/DDBJ whole genome shotgun (WGS) entry which is preliminary data.</text>
</comment>
<dbReference type="InterPro" id="IPR054307">
    <property type="entry name" value="I-HmuI_NUMOD-like"/>
</dbReference>
<dbReference type="Pfam" id="PF22083">
    <property type="entry name" value="I-HmuI_NUMOD-like"/>
    <property type="match status" value="1"/>
</dbReference>
<dbReference type="EMBL" id="QVEQ01000003">
    <property type="protein sequence ID" value="RGB71795.1"/>
    <property type="molecule type" value="Genomic_DNA"/>
</dbReference>
<name>A0A3E2TAR8_9FIRM</name>
<reference evidence="2 3" key="1">
    <citation type="submission" date="2018-08" db="EMBL/GenBank/DDBJ databases">
        <title>A genome reference for cultivated species of the human gut microbiota.</title>
        <authorList>
            <person name="Zou Y."/>
            <person name="Xue W."/>
            <person name="Luo G."/>
        </authorList>
    </citation>
    <scope>NUCLEOTIDE SEQUENCE [LARGE SCALE GENOMIC DNA]</scope>
    <source>
        <strain evidence="2 3">AF36-11AT</strain>
    </source>
</reference>
<dbReference type="AlphaFoldDB" id="A0A3E2TAR8"/>
<dbReference type="RefSeq" id="WP_117504956.1">
    <property type="nucleotide sequence ID" value="NZ_QVEQ01000003.1"/>
</dbReference>
<organism evidence="2 3">
    <name type="scientific">Faecalibacterium prausnitzii</name>
    <dbReference type="NCBI Taxonomy" id="853"/>
    <lineage>
        <taxon>Bacteria</taxon>
        <taxon>Bacillati</taxon>
        <taxon>Bacillota</taxon>
        <taxon>Clostridia</taxon>
        <taxon>Eubacteriales</taxon>
        <taxon>Oscillospiraceae</taxon>
        <taxon>Faecalibacterium</taxon>
    </lineage>
</organism>
<accession>A0A3E2TAR8</accession>
<protein>
    <recommendedName>
        <fullName evidence="1">DNA endonuclease I-HmuI-like NUMOD-like domain-containing protein</fullName>
    </recommendedName>
</protein>
<dbReference type="InterPro" id="IPR036388">
    <property type="entry name" value="WH-like_DNA-bd_sf"/>
</dbReference>
<dbReference type="Gene3D" id="1.10.10.10">
    <property type="entry name" value="Winged helix-like DNA-binding domain superfamily/Winged helix DNA-binding domain"/>
    <property type="match status" value="1"/>
</dbReference>
<sequence>MAAVYRTLYEKYEQNDVLHVGIQEVVEAEKEIDTFLKSLGRNQRDQLDTLLGRLSRAYEMQGFLFGGLASGAKWNGKTAPEPGDGYGRSVRAYHGSTLAPVCQIDRKTNQVIHEYPSIAAASRATGLDDSAIGKVCKGKLPHAGGFLFRYIEQ</sequence>
<evidence type="ECO:0000259" key="1">
    <source>
        <dbReference type="Pfam" id="PF22083"/>
    </source>
</evidence>
<evidence type="ECO:0000313" key="3">
    <source>
        <dbReference type="Proteomes" id="UP000261140"/>
    </source>
</evidence>
<dbReference type="InterPro" id="IPR003647">
    <property type="entry name" value="Intron_nuc_1_rpt"/>
</dbReference>
<feature type="domain" description="DNA endonuclease I-HmuI-like NUMOD-like" evidence="1">
    <location>
        <begin position="112"/>
        <end position="149"/>
    </location>
</feature>
<evidence type="ECO:0000313" key="2">
    <source>
        <dbReference type="EMBL" id="RGB71795.1"/>
    </source>
</evidence>
<dbReference type="Proteomes" id="UP000261140">
    <property type="component" value="Unassembled WGS sequence"/>
</dbReference>
<gene>
    <name evidence="2" type="ORF">DWZ89_04645</name>
</gene>
<dbReference type="SMART" id="SM00497">
    <property type="entry name" value="IENR1"/>
    <property type="match status" value="1"/>
</dbReference>